<evidence type="ECO:0000313" key="3">
    <source>
        <dbReference type="EMBL" id="MDR6292968.1"/>
    </source>
</evidence>
<comment type="caution">
    <text evidence="3">The sequence shown here is derived from an EMBL/GenBank/DDBJ whole genome shotgun (WGS) entry which is preliminary data.</text>
</comment>
<dbReference type="Pfam" id="PF01380">
    <property type="entry name" value="SIS"/>
    <property type="match status" value="1"/>
</dbReference>
<evidence type="ECO:0000259" key="1">
    <source>
        <dbReference type="PROSITE" id="PS51071"/>
    </source>
</evidence>
<dbReference type="InterPro" id="IPR001347">
    <property type="entry name" value="SIS_dom"/>
</dbReference>
<dbReference type="InterPro" id="IPR036388">
    <property type="entry name" value="WH-like_DNA-bd_sf"/>
</dbReference>
<sequence length="299" mass="31620">MTATARPTPSSFDELVDTALPGLTPAEQRMARFFVEQKEAVLLASAAQIAAEAGTSDATVVRTARSLGFESLSHLRETLLSHLTGSTPGGRLRRTLEETGDDAGAALRHVLTTHREALEVLAAPEVQECFGRVVDALFSARRRYVFGIGPSGSLAEYAALQFNRIGLATGVLSATGIGLADQLLDVGAGDAILMIAYAPIYREVAVTLDVADQGRVPVLLVSDSLGPFVHGRVAEVLPVPRGRAGHLSMHAGTLVLIEAMIIALAARDRDAALASLEMLGAQRGKIDKLWLKRGAKKTP</sequence>
<dbReference type="Proteomes" id="UP001262410">
    <property type="component" value="Unassembled WGS sequence"/>
</dbReference>
<keyword evidence="3" id="KW-0238">DNA-binding</keyword>
<dbReference type="GO" id="GO:0003677">
    <property type="term" value="F:DNA binding"/>
    <property type="evidence" value="ECO:0007669"/>
    <property type="project" value="UniProtKB-KW"/>
</dbReference>
<dbReference type="PROSITE" id="PS51071">
    <property type="entry name" value="HTH_RPIR"/>
    <property type="match status" value="1"/>
</dbReference>
<dbReference type="Gene3D" id="1.10.10.10">
    <property type="entry name" value="Winged helix-like DNA-binding domain superfamily/Winged helix DNA-binding domain"/>
    <property type="match status" value="1"/>
</dbReference>
<organism evidence="3 4">
    <name type="scientific">Inquilinus ginsengisoli</name>
    <dbReference type="NCBI Taxonomy" id="363840"/>
    <lineage>
        <taxon>Bacteria</taxon>
        <taxon>Pseudomonadati</taxon>
        <taxon>Pseudomonadota</taxon>
        <taxon>Alphaproteobacteria</taxon>
        <taxon>Rhodospirillales</taxon>
        <taxon>Rhodospirillaceae</taxon>
        <taxon>Inquilinus</taxon>
    </lineage>
</organism>
<feature type="domain" description="HTH rpiR-type" evidence="1">
    <location>
        <begin position="10"/>
        <end position="86"/>
    </location>
</feature>
<accession>A0ABU1JWI5</accession>
<dbReference type="Pfam" id="PF01418">
    <property type="entry name" value="HTH_6"/>
    <property type="match status" value="1"/>
</dbReference>
<feature type="domain" description="SIS" evidence="2">
    <location>
        <begin position="133"/>
        <end position="271"/>
    </location>
</feature>
<keyword evidence="4" id="KW-1185">Reference proteome</keyword>
<dbReference type="Gene3D" id="3.40.50.10490">
    <property type="entry name" value="Glucose-6-phosphate isomerase like protein, domain 1"/>
    <property type="match status" value="1"/>
</dbReference>
<dbReference type="RefSeq" id="WP_309799529.1">
    <property type="nucleotide sequence ID" value="NZ_JAVDPW010000010.1"/>
</dbReference>
<dbReference type="EMBL" id="JAVDPW010000010">
    <property type="protein sequence ID" value="MDR6292968.1"/>
    <property type="molecule type" value="Genomic_DNA"/>
</dbReference>
<reference evidence="3 4" key="1">
    <citation type="submission" date="2023-07" db="EMBL/GenBank/DDBJ databases">
        <title>Sorghum-associated microbial communities from plants grown in Nebraska, USA.</title>
        <authorList>
            <person name="Schachtman D."/>
        </authorList>
    </citation>
    <scope>NUCLEOTIDE SEQUENCE [LARGE SCALE GENOMIC DNA]</scope>
    <source>
        <strain evidence="3 4">584</strain>
    </source>
</reference>
<dbReference type="InterPro" id="IPR046348">
    <property type="entry name" value="SIS_dom_sf"/>
</dbReference>
<dbReference type="SUPFAM" id="SSF46689">
    <property type="entry name" value="Homeodomain-like"/>
    <property type="match status" value="1"/>
</dbReference>
<name>A0ABU1JWI5_9PROT</name>
<dbReference type="InterPro" id="IPR000281">
    <property type="entry name" value="HTH_RpiR"/>
</dbReference>
<dbReference type="PROSITE" id="PS51464">
    <property type="entry name" value="SIS"/>
    <property type="match status" value="1"/>
</dbReference>
<proteinExistence type="predicted"/>
<gene>
    <name evidence="3" type="ORF">E9232_005513</name>
</gene>
<dbReference type="PANTHER" id="PTHR30514">
    <property type="entry name" value="GLUCOKINASE"/>
    <property type="match status" value="1"/>
</dbReference>
<evidence type="ECO:0000313" key="4">
    <source>
        <dbReference type="Proteomes" id="UP001262410"/>
    </source>
</evidence>
<dbReference type="InterPro" id="IPR009057">
    <property type="entry name" value="Homeodomain-like_sf"/>
</dbReference>
<protein>
    <submittedName>
        <fullName evidence="3">DNA-binding MurR/RpiR family transcriptional regulator</fullName>
    </submittedName>
</protein>
<evidence type="ECO:0000259" key="2">
    <source>
        <dbReference type="PROSITE" id="PS51464"/>
    </source>
</evidence>
<dbReference type="PANTHER" id="PTHR30514:SF18">
    <property type="entry name" value="RPIR-FAMILY TRANSCRIPTIONAL REGULATOR"/>
    <property type="match status" value="1"/>
</dbReference>
<dbReference type="InterPro" id="IPR047640">
    <property type="entry name" value="RpiR-like"/>
</dbReference>
<dbReference type="SUPFAM" id="SSF53697">
    <property type="entry name" value="SIS domain"/>
    <property type="match status" value="1"/>
</dbReference>